<evidence type="ECO:0000259" key="6">
    <source>
        <dbReference type="PROSITE" id="PS50977"/>
    </source>
</evidence>
<evidence type="ECO:0000256" key="5">
    <source>
        <dbReference type="PROSITE-ProRule" id="PRU00335"/>
    </source>
</evidence>
<dbReference type="PROSITE" id="PS50977">
    <property type="entry name" value="HTH_TETR_2"/>
    <property type="match status" value="1"/>
</dbReference>
<sequence>MLPTPERRRRLSSADREQQIVQQAIRYFATFGFAASTRELARELGISQPLLYRYFPSKEALAERVFKEVYLSRWNPAWDLLLADRSLPLTERVHRFYRQYAGVILHSDWIRIFILAGLSYDGINVRYLARLRERVFDVVLAELHREFDVPPPTPQQHEDEIEFIWGLHASIFYIGVRKWVYRLGVPEELDRLVDRQVEDFMTSAPLVLRQLREPQLP</sequence>
<dbReference type="GO" id="GO:0000976">
    <property type="term" value="F:transcription cis-regulatory region binding"/>
    <property type="evidence" value="ECO:0007669"/>
    <property type="project" value="TreeGrafter"/>
</dbReference>
<dbReference type="Proteomes" id="UP000481037">
    <property type="component" value="Unassembled WGS sequence"/>
</dbReference>
<dbReference type="InterPro" id="IPR001647">
    <property type="entry name" value="HTH_TetR"/>
</dbReference>
<keyword evidence="4" id="KW-0804">Transcription</keyword>
<evidence type="ECO:0000256" key="2">
    <source>
        <dbReference type="ARBA" id="ARBA00023015"/>
    </source>
</evidence>
<evidence type="ECO:0000256" key="4">
    <source>
        <dbReference type="ARBA" id="ARBA00023163"/>
    </source>
</evidence>
<dbReference type="PANTHER" id="PTHR30055">
    <property type="entry name" value="HTH-TYPE TRANSCRIPTIONAL REGULATOR RUTR"/>
    <property type="match status" value="1"/>
</dbReference>
<evidence type="ECO:0000313" key="8">
    <source>
        <dbReference type="Proteomes" id="UP000481037"/>
    </source>
</evidence>
<dbReference type="PROSITE" id="PS01081">
    <property type="entry name" value="HTH_TETR_1"/>
    <property type="match status" value="1"/>
</dbReference>
<feature type="domain" description="HTH tetR-type" evidence="6">
    <location>
        <begin position="14"/>
        <end position="73"/>
    </location>
</feature>
<keyword evidence="3 5" id="KW-0238">DNA-binding</keyword>
<dbReference type="GO" id="GO:0003700">
    <property type="term" value="F:DNA-binding transcription factor activity"/>
    <property type="evidence" value="ECO:0007669"/>
    <property type="project" value="TreeGrafter"/>
</dbReference>
<accession>A0A6L5QKI0</accession>
<reference evidence="7 8" key="1">
    <citation type="submission" date="2019-11" db="EMBL/GenBank/DDBJ databases">
        <title>Novel species isolated from a subtropical stream in China.</title>
        <authorList>
            <person name="Lu H."/>
        </authorList>
    </citation>
    <scope>NUCLEOTIDE SEQUENCE [LARGE SCALE GENOMIC DNA]</scope>
    <source>
        <strain evidence="7 8">FT25W</strain>
    </source>
</reference>
<keyword evidence="2" id="KW-0805">Transcription regulation</keyword>
<evidence type="ECO:0000256" key="1">
    <source>
        <dbReference type="ARBA" id="ARBA00022491"/>
    </source>
</evidence>
<dbReference type="InterPro" id="IPR009057">
    <property type="entry name" value="Homeodomain-like_sf"/>
</dbReference>
<dbReference type="PANTHER" id="PTHR30055:SF181">
    <property type="entry name" value="BLR6905 PROTEIN"/>
    <property type="match status" value="1"/>
</dbReference>
<feature type="DNA-binding region" description="H-T-H motif" evidence="5">
    <location>
        <begin position="36"/>
        <end position="55"/>
    </location>
</feature>
<dbReference type="SUPFAM" id="SSF46689">
    <property type="entry name" value="Homeodomain-like"/>
    <property type="match status" value="1"/>
</dbReference>
<evidence type="ECO:0000256" key="3">
    <source>
        <dbReference type="ARBA" id="ARBA00023125"/>
    </source>
</evidence>
<proteinExistence type="predicted"/>
<name>A0A6L5QKI0_9BURK</name>
<dbReference type="AlphaFoldDB" id="A0A6L5QKI0"/>
<protein>
    <submittedName>
        <fullName evidence="7">TetR family transcriptional regulator</fullName>
    </submittedName>
</protein>
<comment type="caution">
    <text evidence="7">The sequence shown here is derived from an EMBL/GenBank/DDBJ whole genome shotgun (WGS) entry which is preliminary data.</text>
</comment>
<organism evidence="7 8">
    <name type="scientific">Duganella alba</name>
    <dbReference type="NCBI Taxonomy" id="2666081"/>
    <lineage>
        <taxon>Bacteria</taxon>
        <taxon>Pseudomonadati</taxon>
        <taxon>Pseudomonadota</taxon>
        <taxon>Betaproteobacteria</taxon>
        <taxon>Burkholderiales</taxon>
        <taxon>Oxalobacteraceae</taxon>
        <taxon>Telluria group</taxon>
        <taxon>Duganella</taxon>
    </lineage>
</organism>
<dbReference type="Pfam" id="PF00440">
    <property type="entry name" value="TetR_N"/>
    <property type="match status" value="1"/>
</dbReference>
<keyword evidence="1" id="KW-0678">Repressor</keyword>
<dbReference type="InterPro" id="IPR023772">
    <property type="entry name" value="DNA-bd_HTH_TetR-type_CS"/>
</dbReference>
<dbReference type="EMBL" id="WKJM01000019">
    <property type="protein sequence ID" value="MRX10304.1"/>
    <property type="molecule type" value="Genomic_DNA"/>
</dbReference>
<evidence type="ECO:0000313" key="7">
    <source>
        <dbReference type="EMBL" id="MRX10304.1"/>
    </source>
</evidence>
<dbReference type="PRINTS" id="PR00455">
    <property type="entry name" value="HTHTETR"/>
</dbReference>
<keyword evidence="8" id="KW-1185">Reference proteome</keyword>
<dbReference type="InterPro" id="IPR050109">
    <property type="entry name" value="HTH-type_TetR-like_transc_reg"/>
</dbReference>
<dbReference type="Gene3D" id="1.10.357.10">
    <property type="entry name" value="Tetracycline Repressor, domain 2"/>
    <property type="match status" value="1"/>
</dbReference>
<gene>
    <name evidence="7" type="ORF">GJ697_20945</name>
</gene>